<comment type="caution">
    <text evidence="1">The sequence shown here is derived from an EMBL/GenBank/DDBJ whole genome shotgun (WGS) entry which is preliminary data.</text>
</comment>
<keyword evidence="2" id="KW-1185">Reference proteome</keyword>
<name>A0A848J062_9BACT</name>
<dbReference type="Proteomes" id="UP000559010">
    <property type="component" value="Unassembled WGS sequence"/>
</dbReference>
<evidence type="ECO:0000313" key="1">
    <source>
        <dbReference type="EMBL" id="NMM47649.1"/>
    </source>
</evidence>
<dbReference type="Gene3D" id="2.20.110.10">
    <property type="entry name" value="Histone H3 K4-specific methyltransferase SET7/9 N-terminal domain"/>
    <property type="match status" value="1"/>
</dbReference>
<proteinExistence type="predicted"/>
<accession>A0A848J062</accession>
<reference evidence="1 2" key="1">
    <citation type="submission" date="2020-04" db="EMBL/GenBank/DDBJ databases">
        <title>Flammeovirgaceae bacterium KN852 isolated from deep sea.</title>
        <authorList>
            <person name="Zhang D.-C."/>
        </authorList>
    </citation>
    <scope>NUCLEOTIDE SEQUENCE [LARGE SCALE GENOMIC DNA]</scope>
    <source>
        <strain evidence="1 2">KN852</strain>
    </source>
</reference>
<evidence type="ECO:0008006" key="3">
    <source>
        <dbReference type="Google" id="ProtNLM"/>
    </source>
</evidence>
<organism evidence="1 2">
    <name type="scientific">Marinigracilibium pacificum</name>
    <dbReference type="NCBI Taxonomy" id="2729599"/>
    <lineage>
        <taxon>Bacteria</taxon>
        <taxon>Pseudomonadati</taxon>
        <taxon>Bacteroidota</taxon>
        <taxon>Cytophagia</taxon>
        <taxon>Cytophagales</taxon>
        <taxon>Flammeovirgaceae</taxon>
        <taxon>Marinigracilibium</taxon>
    </lineage>
</organism>
<dbReference type="EMBL" id="JABBNU010000002">
    <property type="protein sequence ID" value="NMM47649.1"/>
    <property type="molecule type" value="Genomic_DNA"/>
</dbReference>
<evidence type="ECO:0000313" key="2">
    <source>
        <dbReference type="Proteomes" id="UP000559010"/>
    </source>
</evidence>
<dbReference type="AlphaFoldDB" id="A0A848J062"/>
<dbReference type="RefSeq" id="WP_169678266.1">
    <property type="nucleotide sequence ID" value="NZ_JABBNU010000002.1"/>
</dbReference>
<protein>
    <recommendedName>
        <fullName evidence="3">MORN repeat protein</fullName>
    </recommendedName>
</protein>
<sequence>MKTLFTFILAVIFLNTFGQSNVSYLFYDACTQKVIEPPYFIHDFESDTSIIVEKRKSIDLASNYYQIEAQMNRNEMLTSFWFDLYLYEQSITDTLYLQKPRFFGPKTIHPKPEEFKYYCCGELCNGTIEEIDTNGIIRFKGQFSNGIPTSNLKYYNSTGHLFRTEVYVNGQLERIK</sequence>
<gene>
    <name evidence="1" type="ORF">HH304_04500</name>
</gene>
<dbReference type="SUPFAM" id="SSF82185">
    <property type="entry name" value="Histone H3 K4-specific methyltransferase SET7/9 N-terminal domain"/>
    <property type="match status" value="1"/>
</dbReference>